<evidence type="ECO:0000256" key="1">
    <source>
        <dbReference type="ARBA" id="ARBA00005871"/>
    </source>
</evidence>
<evidence type="ECO:0000256" key="3">
    <source>
        <dbReference type="ARBA" id="ARBA00022793"/>
    </source>
</evidence>
<dbReference type="InterPro" id="IPR006680">
    <property type="entry name" value="Amidohydro-rel"/>
</dbReference>
<dbReference type="EMBL" id="JAVRRF010000003">
    <property type="protein sequence ID" value="KAK5066869.1"/>
    <property type="molecule type" value="Genomic_DNA"/>
</dbReference>
<feature type="region of interest" description="Disordered" evidence="9">
    <location>
        <begin position="307"/>
        <end position="339"/>
    </location>
</feature>
<feature type="domain" description="Amidohydrolase-related" evidence="10">
    <location>
        <begin position="7"/>
        <end position="235"/>
    </location>
</feature>
<dbReference type="InterPro" id="IPR011333">
    <property type="entry name" value="SKP1/BTB/POZ_sf"/>
</dbReference>
<keyword evidence="3 8" id="KW-0210">Decarboxylase</keyword>
<dbReference type="InterPro" id="IPR032466">
    <property type="entry name" value="Metal_Hydrolase"/>
</dbReference>
<dbReference type="PANTHER" id="PTHR21240:SF29">
    <property type="entry name" value="AMIDOHYDROLASE-RELATED DOMAIN-CONTAINING PROTEIN"/>
    <property type="match status" value="1"/>
</dbReference>
<evidence type="ECO:0000259" key="10">
    <source>
        <dbReference type="Pfam" id="PF04909"/>
    </source>
</evidence>
<proteinExistence type="inferred from homology"/>
<sequence length="725" mass="79183">MAPYAKIDCHSHYLPPGYRAACAEHGHKNPDGMPAIPEWSPEAHLEMMKAANITKSMLSISSPGTHLVNGDIKLAREVSKYCNDYAGDLKRQRPDQFGFFASLPLSDVEGCLKEIPRALDELNADGFTVMTNFYGSYLGDKAFDPIFDELNRRKAVVFMHPTTPCLKDGTAATPLPDFPRPVFEFLFDTARAVMNLFLSGTVSRCPNITFLVPHVAGALPPLINRFSGFAAAVKMPGVDSAVNPQWVKERLNTQFYFDSAGWAFPEQMKGFLDTQSIILSYQPPHRDSPTTALSKYNNLDTSDDQIYLAPPPFQSLRSEASSSSPPSPRPPPFSSLNFPTDAELDRIRAAVTEAACDSLLASAPAPSFEEALAEDAVECKAEAETKAALPPDTKAQSSKAAPDEGEPPPPYTEGSSPLESFNFIMAAAGGAASIITQVQQSPGPPINTLGAGAGEAAADEHITLDLRGTRFTLSREELLTLPEFVLLSLFPNGLLPDGHMNSFHDGDVYPVDYDPASLQYMLHFFREVAQSIPSPSPSPTTPPDNDPLSIEPLQGSTKDMLQDRAGIIVLREDLDFYVIPPRPDIEAMEMTEVKRAAGRSLLKQNGIFSGLKRSEETGTTEQHLIEMLTAGGFNHDDAWGHRAGEPNKAVICSLALARLRTDVKGEGAGSNAVGMAQKLLLFWRKPARRCWWEGVELDDVEGVPGRVKVWIRRVWTLEMSVIGLR</sequence>
<evidence type="ECO:0000256" key="9">
    <source>
        <dbReference type="SAM" id="MobiDB-lite"/>
    </source>
</evidence>
<dbReference type="Proteomes" id="UP001345691">
    <property type="component" value="Unassembled WGS sequence"/>
</dbReference>
<feature type="region of interest" description="Disordered" evidence="9">
    <location>
        <begin position="531"/>
        <end position="552"/>
    </location>
</feature>
<keyword evidence="2" id="KW-0479">Metal-binding</keyword>
<comment type="catalytic activity">
    <reaction evidence="6">
        <text>6-methylsalicylate + H(+) = 3-methylphenol + CO2</text>
        <dbReference type="Rhea" id="RHEA:23112"/>
        <dbReference type="ChEBI" id="CHEBI:15378"/>
        <dbReference type="ChEBI" id="CHEBI:16526"/>
        <dbReference type="ChEBI" id="CHEBI:17231"/>
        <dbReference type="ChEBI" id="CHEBI:36658"/>
        <dbReference type="EC" id="4.1.1.52"/>
    </reaction>
    <physiologicalReaction direction="left-to-right" evidence="6">
        <dbReference type="Rhea" id="RHEA:23113"/>
    </physiologicalReaction>
</comment>
<dbReference type="SUPFAM" id="SSF54695">
    <property type="entry name" value="POZ domain"/>
    <property type="match status" value="1"/>
</dbReference>
<accession>A0ABR0JN51</accession>
<comment type="caution">
    <text evidence="11">The sequence shown here is derived from an EMBL/GenBank/DDBJ whole genome shotgun (WGS) entry which is preliminary data.</text>
</comment>
<keyword evidence="12" id="KW-1185">Reference proteome</keyword>
<evidence type="ECO:0000256" key="8">
    <source>
        <dbReference type="RuleBase" id="RU366045"/>
    </source>
</evidence>
<dbReference type="EC" id="4.1.1.52" evidence="7"/>
<dbReference type="Pfam" id="PF04909">
    <property type="entry name" value="Amidohydro_2"/>
    <property type="match status" value="1"/>
</dbReference>
<evidence type="ECO:0000256" key="7">
    <source>
        <dbReference type="ARBA" id="ARBA00038889"/>
    </source>
</evidence>
<dbReference type="InterPro" id="IPR032465">
    <property type="entry name" value="ACMSD"/>
</dbReference>
<keyword evidence="4" id="KW-0862">Zinc</keyword>
<protein>
    <recommendedName>
        <fullName evidence="7">6-methylsalicylate decarboxylase</fullName>
        <ecNumber evidence="7">4.1.1.52</ecNumber>
    </recommendedName>
</protein>
<reference evidence="11 12" key="1">
    <citation type="submission" date="2023-08" db="EMBL/GenBank/DDBJ databases">
        <title>Black Yeasts Isolated from many extreme environments.</title>
        <authorList>
            <person name="Coleine C."/>
            <person name="Stajich J.E."/>
            <person name="Selbmann L."/>
        </authorList>
    </citation>
    <scope>NUCLEOTIDE SEQUENCE [LARGE SCALE GENOMIC DNA]</scope>
    <source>
        <strain evidence="11 12">CCFEE 6328</strain>
    </source>
</reference>
<organism evidence="11 12">
    <name type="scientific">Exophiala sideris</name>
    <dbReference type="NCBI Taxonomy" id="1016849"/>
    <lineage>
        <taxon>Eukaryota</taxon>
        <taxon>Fungi</taxon>
        <taxon>Dikarya</taxon>
        <taxon>Ascomycota</taxon>
        <taxon>Pezizomycotina</taxon>
        <taxon>Eurotiomycetes</taxon>
        <taxon>Chaetothyriomycetidae</taxon>
        <taxon>Chaetothyriales</taxon>
        <taxon>Herpotrichiellaceae</taxon>
        <taxon>Exophiala</taxon>
    </lineage>
</organism>
<feature type="compositionally biased region" description="Low complexity" evidence="9">
    <location>
        <begin position="315"/>
        <end position="324"/>
    </location>
</feature>
<name>A0ABR0JN51_9EURO</name>
<dbReference type="SUPFAM" id="SSF51556">
    <property type="entry name" value="Metallo-dependent hydrolases"/>
    <property type="match status" value="1"/>
</dbReference>
<feature type="compositionally biased region" description="Pro residues" evidence="9">
    <location>
        <begin position="534"/>
        <end position="545"/>
    </location>
</feature>
<dbReference type="PANTHER" id="PTHR21240">
    <property type="entry name" value="2-AMINO-3-CARBOXYLMUCONATE-6-SEMIALDEHYDE DECARBOXYLASE"/>
    <property type="match status" value="1"/>
</dbReference>
<gene>
    <name evidence="11" type="ORF">LTR69_002217</name>
</gene>
<evidence type="ECO:0000256" key="6">
    <source>
        <dbReference type="ARBA" id="ARBA00036832"/>
    </source>
</evidence>
<evidence type="ECO:0000256" key="2">
    <source>
        <dbReference type="ARBA" id="ARBA00022723"/>
    </source>
</evidence>
<evidence type="ECO:0000256" key="4">
    <source>
        <dbReference type="ARBA" id="ARBA00022833"/>
    </source>
</evidence>
<feature type="region of interest" description="Disordered" evidence="9">
    <location>
        <begin position="383"/>
        <end position="417"/>
    </location>
</feature>
<evidence type="ECO:0000313" key="11">
    <source>
        <dbReference type="EMBL" id="KAK5066869.1"/>
    </source>
</evidence>
<comment type="similarity">
    <text evidence="1">Belongs to the metallo-dependent hydrolases superfamily. ACMSD family.</text>
</comment>
<keyword evidence="5 8" id="KW-0456">Lyase</keyword>
<dbReference type="Gene3D" id="3.20.20.140">
    <property type="entry name" value="Metal-dependent hydrolases"/>
    <property type="match status" value="1"/>
</dbReference>
<evidence type="ECO:0000256" key="5">
    <source>
        <dbReference type="ARBA" id="ARBA00023239"/>
    </source>
</evidence>
<evidence type="ECO:0000313" key="12">
    <source>
        <dbReference type="Proteomes" id="UP001345691"/>
    </source>
</evidence>